<dbReference type="PROSITE" id="PS50893">
    <property type="entry name" value="ABC_TRANSPORTER_2"/>
    <property type="match status" value="1"/>
</dbReference>
<dbReference type="STRING" id="321763.SAMN04488692_11748"/>
<evidence type="ECO:0000256" key="2">
    <source>
        <dbReference type="ARBA" id="ARBA00022741"/>
    </source>
</evidence>
<evidence type="ECO:0000313" key="6">
    <source>
        <dbReference type="Proteomes" id="UP000199476"/>
    </source>
</evidence>
<proteinExistence type="predicted"/>
<reference evidence="5 6" key="1">
    <citation type="submission" date="2016-10" db="EMBL/GenBank/DDBJ databases">
        <authorList>
            <person name="de Groot N.N."/>
        </authorList>
    </citation>
    <scope>NUCLEOTIDE SEQUENCE [LARGE SCALE GENOMIC DNA]</scope>
    <source>
        <strain evidence="5 6">SLAS-1</strain>
    </source>
</reference>
<keyword evidence="2" id="KW-0547">Nucleotide-binding</keyword>
<dbReference type="AlphaFoldDB" id="A0A1G9QQG0"/>
<name>A0A1G9QQG0_9FIRM</name>
<dbReference type="SUPFAM" id="SSF52540">
    <property type="entry name" value="P-loop containing nucleoside triphosphate hydrolases"/>
    <property type="match status" value="1"/>
</dbReference>
<dbReference type="GO" id="GO:0005524">
    <property type="term" value="F:ATP binding"/>
    <property type="evidence" value="ECO:0007669"/>
    <property type="project" value="UniProtKB-KW"/>
</dbReference>
<accession>A0A1G9QQG0</accession>
<keyword evidence="3 5" id="KW-0067">ATP-binding</keyword>
<dbReference type="InterPro" id="IPR003593">
    <property type="entry name" value="AAA+_ATPase"/>
</dbReference>
<gene>
    <name evidence="5" type="ORF">SAMN04488692_11748</name>
</gene>
<evidence type="ECO:0000259" key="4">
    <source>
        <dbReference type="PROSITE" id="PS50893"/>
    </source>
</evidence>
<feature type="domain" description="ABC transporter" evidence="4">
    <location>
        <begin position="2"/>
        <end position="228"/>
    </location>
</feature>
<dbReference type="Gene3D" id="3.40.50.300">
    <property type="entry name" value="P-loop containing nucleotide triphosphate hydrolases"/>
    <property type="match status" value="1"/>
</dbReference>
<dbReference type="Pfam" id="PF00005">
    <property type="entry name" value="ABC_tran"/>
    <property type="match status" value="1"/>
</dbReference>
<dbReference type="PANTHER" id="PTHR42711:SF13">
    <property type="entry name" value="ABC TRANSPORTER, ATP-BINDING PROTEIN"/>
    <property type="match status" value="1"/>
</dbReference>
<dbReference type="SMART" id="SM00382">
    <property type="entry name" value="AAA"/>
    <property type="match status" value="1"/>
</dbReference>
<dbReference type="Proteomes" id="UP000199476">
    <property type="component" value="Unassembled WGS sequence"/>
</dbReference>
<keyword evidence="1" id="KW-0813">Transport</keyword>
<dbReference type="PANTHER" id="PTHR42711">
    <property type="entry name" value="ABC TRANSPORTER ATP-BINDING PROTEIN"/>
    <property type="match status" value="1"/>
</dbReference>
<organism evidence="5 6">
    <name type="scientific">Halarsenatibacter silvermanii</name>
    <dbReference type="NCBI Taxonomy" id="321763"/>
    <lineage>
        <taxon>Bacteria</taxon>
        <taxon>Bacillati</taxon>
        <taxon>Bacillota</taxon>
        <taxon>Clostridia</taxon>
        <taxon>Halanaerobiales</taxon>
        <taxon>Halarsenatibacteraceae</taxon>
        <taxon>Halarsenatibacter</taxon>
    </lineage>
</organism>
<evidence type="ECO:0000256" key="1">
    <source>
        <dbReference type="ARBA" id="ARBA00022448"/>
    </source>
</evidence>
<dbReference type="InterPro" id="IPR027417">
    <property type="entry name" value="P-loop_NTPase"/>
</dbReference>
<dbReference type="EMBL" id="FNGO01000017">
    <property type="protein sequence ID" value="SDM12525.1"/>
    <property type="molecule type" value="Genomic_DNA"/>
</dbReference>
<evidence type="ECO:0000313" key="5">
    <source>
        <dbReference type="EMBL" id="SDM12525.1"/>
    </source>
</evidence>
<protein>
    <submittedName>
        <fullName evidence="5">ABC-2 type transport system ATP-binding protein</fullName>
    </submittedName>
</protein>
<keyword evidence="6" id="KW-1185">Reference proteome</keyword>
<dbReference type="CDD" id="cd03230">
    <property type="entry name" value="ABC_DR_subfamily_A"/>
    <property type="match status" value="1"/>
</dbReference>
<dbReference type="GO" id="GO:0016887">
    <property type="term" value="F:ATP hydrolysis activity"/>
    <property type="evidence" value="ECO:0007669"/>
    <property type="project" value="InterPro"/>
</dbReference>
<dbReference type="InterPro" id="IPR003439">
    <property type="entry name" value="ABC_transporter-like_ATP-bd"/>
</dbReference>
<dbReference type="InterPro" id="IPR050763">
    <property type="entry name" value="ABC_transporter_ATP-binding"/>
</dbReference>
<evidence type="ECO:0000256" key="3">
    <source>
        <dbReference type="ARBA" id="ARBA00022840"/>
    </source>
</evidence>
<sequence>MISVENLKKSYGQKIALNGIDFNIERGEIFSLLGPNGAGKTSTIKILTGQLIPDEGIVKIMGRDVFSSRNFLRPRMGVMPEENNLYERLTVRNNLKFFCRLYEADFENMEKYLEAVGMLSEIDTPVKKLSRGMKQKILLVRSLLHEPEVLFLDEPTSGLDPASAASIHRLLEKLNEEGLTILLTSHDMEEVDRLSDRIAFLHDGSISALDHPTSLKLNHAEGQVDVLVRINGDLQEKRMDINSDSAAEDISRWIKEGKLASIHSCEPSLAEIFVDITGSELK</sequence>